<proteinExistence type="predicted"/>
<dbReference type="OrthoDB" id="212282at2157"/>
<evidence type="ECO:0000313" key="2">
    <source>
        <dbReference type="Proteomes" id="UP000236755"/>
    </source>
</evidence>
<dbReference type="Proteomes" id="UP000236755">
    <property type="component" value="Unassembled WGS sequence"/>
</dbReference>
<dbReference type="AlphaFoldDB" id="A0A1H3W5Y1"/>
<reference evidence="1 2" key="1">
    <citation type="submission" date="2016-10" db="EMBL/GenBank/DDBJ databases">
        <authorList>
            <person name="de Groot N.N."/>
        </authorList>
    </citation>
    <scope>NUCLEOTIDE SEQUENCE [LARGE SCALE GENOMIC DNA]</scope>
    <source>
        <strain evidence="1 2">CGMCC 1.8712</strain>
    </source>
</reference>
<dbReference type="RefSeq" id="WP_092631048.1">
    <property type="nucleotide sequence ID" value="NZ_FNQT01000001.1"/>
</dbReference>
<dbReference type="Gene3D" id="1.10.490.110">
    <property type="entry name" value="Uncharacterized conserved protein DUF2267"/>
    <property type="match status" value="2"/>
</dbReference>
<dbReference type="Pfam" id="PF10025">
    <property type="entry name" value="DUF2267"/>
    <property type="match status" value="2"/>
</dbReference>
<name>A0A1H3W5Y1_9EURY</name>
<dbReference type="InterPro" id="IPR038282">
    <property type="entry name" value="DUF2267_sf"/>
</dbReference>
<dbReference type="EMBL" id="FNQT01000001">
    <property type="protein sequence ID" value="SDZ81834.1"/>
    <property type="molecule type" value="Genomic_DNA"/>
</dbReference>
<sequence>MSDPGLTSVVRRASVFESEAEAQRTIDATLRALAACLTQDERREVASWLGDRYASAVREMDSTDPTPPSIDEFVDRVRSDAEVDSPRPKIRVALAGLRTVIGPEAFADLRAQLPPAYGSLFDPASVEPGATFVDIVADAGAFERDIAESAARATLTVLGYRLAEGEATDVAPYLRGDASAWLSRRATNDAGTFGADGFVDRVADRTGASEGRAREYVSAVGDALAESVPERERERAAAQLPDSYEPLLDLRV</sequence>
<protein>
    <submittedName>
        <fullName evidence="1">Uncharacterized conserved protein, DUF2267 family</fullName>
    </submittedName>
</protein>
<gene>
    <name evidence="1" type="ORF">SAMN04488065_0547</name>
</gene>
<dbReference type="STRING" id="555874.SAMN04488065_0547"/>
<organism evidence="1 2">
    <name type="scientific">Haloplanus vescus</name>
    <dbReference type="NCBI Taxonomy" id="555874"/>
    <lineage>
        <taxon>Archaea</taxon>
        <taxon>Methanobacteriati</taxon>
        <taxon>Methanobacteriota</taxon>
        <taxon>Stenosarchaea group</taxon>
        <taxon>Halobacteria</taxon>
        <taxon>Halobacteriales</taxon>
        <taxon>Haloferacaceae</taxon>
        <taxon>Haloplanus</taxon>
    </lineage>
</organism>
<evidence type="ECO:0000313" key="1">
    <source>
        <dbReference type="EMBL" id="SDZ81834.1"/>
    </source>
</evidence>
<dbReference type="InterPro" id="IPR018727">
    <property type="entry name" value="DUF2267"/>
</dbReference>
<accession>A0A1H3W5Y1</accession>
<keyword evidence="2" id="KW-1185">Reference proteome</keyword>